<dbReference type="EMBL" id="FQZU01000003">
    <property type="protein sequence ID" value="SHI97162.1"/>
    <property type="molecule type" value="Genomic_DNA"/>
</dbReference>
<dbReference type="GO" id="GO:0031125">
    <property type="term" value="P:rRNA 3'-end processing"/>
    <property type="evidence" value="ECO:0007669"/>
    <property type="project" value="TreeGrafter"/>
</dbReference>
<reference evidence="4" key="1">
    <citation type="submission" date="2016-11" db="EMBL/GenBank/DDBJ databases">
        <authorList>
            <person name="Varghese N."/>
            <person name="Submissions S."/>
        </authorList>
    </citation>
    <scope>NUCLEOTIDE SEQUENCE [LARGE SCALE GENOMIC DNA]</scope>
    <source>
        <strain evidence="4">DSM 16219</strain>
    </source>
</reference>
<proteinExistence type="predicted"/>
<dbReference type="CDD" id="cd00077">
    <property type="entry name" value="HDc"/>
    <property type="match status" value="1"/>
</dbReference>
<protein>
    <submittedName>
        <fullName evidence="3">3'-5' exoribonuclease</fullName>
    </submittedName>
</protein>
<dbReference type="Gene3D" id="2.40.50.140">
    <property type="entry name" value="Nucleic acid-binding proteins"/>
    <property type="match status" value="1"/>
</dbReference>
<dbReference type="NCBIfam" id="TIGR00277">
    <property type="entry name" value="HDIG"/>
    <property type="match status" value="1"/>
</dbReference>
<dbReference type="STRING" id="1121393.SAMN02745216_00823"/>
<dbReference type="Pfam" id="PF01966">
    <property type="entry name" value="HD"/>
    <property type="match status" value="1"/>
</dbReference>
<dbReference type="SUPFAM" id="SSF50249">
    <property type="entry name" value="Nucleic acid-binding proteins"/>
    <property type="match status" value="1"/>
</dbReference>
<dbReference type="RefSeq" id="WP_073473166.1">
    <property type="nucleotide sequence ID" value="NZ_FQZU01000003.1"/>
</dbReference>
<dbReference type="AlphaFoldDB" id="A0A1M6FHU4"/>
<gene>
    <name evidence="3" type="ORF">SAMN02745216_00823</name>
</gene>
<dbReference type="InterPro" id="IPR003607">
    <property type="entry name" value="HD/PDEase_dom"/>
</dbReference>
<dbReference type="SUPFAM" id="SSF109604">
    <property type="entry name" value="HD-domain/PDEase-like"/>
    <property type="match status" value="1"/>
</dbReference>
<dbReference type="GO" id="GO:0016787">
    <property type="term" value="F:hydrolase activity"/>
    <property type="evidence" value="ECO:0007669"/>
    <property type="project" value="UniProtKB-KW"/>
</dbReference>
<evidence type="ECO:0000313" key="3">
    <source>
        <dbReference type="EMBL" id="SHI97162.1"/>
    </source>
</evidence>
<dbReference type="PANTHER" id="PTHR37294:SF1">
    <property type="entry name" value="3'-5' EXORIBONUCLEASE YHAM"/>
    <property type="match status" value="1"/>
</dbReference>
<feature type="domain" description="HD/PDEase" evidence="2">
    <location>
        <begin position="159"/>
        <end position="295"/>
    </location>
</feature>
<keyword evidence="4" id="KW-1185">Reference proteome</keyword>
<dbReference type="SMART" id="SM00471">
    <property type="entry name" value="HDc"/>
    <property type="match status" value="1"/>
</dbReference>
<dbReference type="OrthoDB" id="9778453at2"/>
<dbReference type="InterPro" id="IPR012340">
    <property type="entry name" value="NA-bd_OB-fold"/>
</dbReference>
<dbReference type="InterPro" id="IPR006674">
    <property type="entry name" value="HD_domain"/>
</dbReference>
<dbReference type="Proteomes" id="UP000183994">
    <property type="component" value="Unassembled WGS sequence"/>
</dbReference>
<evidence type="ECO:0000313" key="4">
    <source>
        <dbReference type="Proteomes" id="UP000183994"/>
    </source>
</evidence>
<organism evidence="3 4">
    <name type="scientific">Desulfatibacillum alkenivorans DSM 16219</name>
    <dbReference type="NCBI Taxonomy" id="1121393"/>
    <lineage>
        <taxon>Bacteria</taxon>
        <taxon>Pseudomonadati</taxon>
        <taxon>Thermodesulfobacteriota</taxon>
        <taxon>Desulfobacteria</taxon>
        <taxon>Desulfobacterales</taxon>
        <taxon>Desulfatibacillaceae</taxon>
        <taxon>Desulfatibacillum</taxon>
    </lineage>
</organism>
<dbReference type="PANTHER" id="PTHR37294">
    <property type="entry name" value="3'-5' EXORIBONUCLEASE YHAM"/>
    <property type="match status" value="1"/>
</dbReference>
<evidence type="ECO:0000259" key="2">
    <source>
        <dbReference type="SMART" id="SM00471"/>
    </source>
</evidence>
<dbReference type="InterPro" id="IPR006675">
    <property type="entry name" value="HDIG_dom"/>
</dbReference>
<evidence type="ECO:0000256" key="1">
    <source>
        <dbReference type="ARBA" id="ARBA00022801"/>
    </source>
</evidence>
<dbReference type="Gene3D" id="1.10.3210.10">
    <property type="entry name" value="Hypothetical protein af1432"/>
    <property type="match status" value="1"/>
</dbReference>
<dbReference type="InterPro" id="IPR050798">
    <property type="entry name" value="YhaM_exoribonuc/phosphodiest"/>
</dbReference>
<name>A0A1M6FHU4_9BACT</name>
<keyword evidence="1" id="KW-0378">Hydrolase</keyword>
<sequence length="324" mass="36017">MTKTTFVENIQPGEKVQAVFAVTDKSVSHRKDGAPFLNLTLVDRTGSVRAIMWDLLPDTLASFDNGDYVAVMAQAGTYRDQLQLTIKALARTPDDEVDPSDFLPACPTDPQKLFAKLKELTESIQDPFLNKLMNAFWEDEAFVKAFTAAPAGKKMHHAYIGGLAEHTLSVALLVDPLAGHYIKNKGVNRDLLLVGAVLHDVGKVQEFQWKAAIDYSDAGRLMGHAVLGVRMLDEKIAAIPDFPNETAMMIRHMIVSHHGEREFGAIETPKTLEAIILNNIDDLDAKVNGVRTFMDQEDNGEAWTGYHRLMERHFYRGRKAGGNE</sequence>
<dbReference type="CDD" id="cd04492">
    <property type="entry name" value="YhaM_OBF_like"/>
    <property type="match status" value="1"/>
</dbReference>
<accession>A0A1M6FHU4</accession>